<evidence type="ECO:0000313" key="2">
    <source>
        <dbReference type="Proteomes" id="UP000676386"/>
    </source>
</evidence>
<organism evidence="1 2">
    <name type="scientific">Chitinophaga hostae</name>
    <dbReference type="NCBI Taxonomy" id="2831022"/>
    <lineage>
        <taxon>Bacteria</taxon>
        <taxon>Pseudomonadati</taxon>
        <taxon>Bacteroidota</taxon>
        <taxon>Chitinophagia</taxon>
        <taxon>Chitinophagales</taxon>
        <taxon>Chitinophagaceae</taxon>
        <taxon>Chitinophaga</taxon>
    </lineage>
</organism>
<dbReference type="PANTHER" id="PTHR38471:SF2">
    <property type="entry name" value="FOUR HELIX BUNDLE PROTEIN"/>
    <property type="match status" value="1"/>
</dbReference>
<reference evidence="1 2" key="1">
    <citation type="submission" date="2021-04" db="EMBL/GenBank/DDBJ databases">
        <title>Chitinophaga sp. nov., isolated from the rhizosphere soil.</title>
        <authorList>
            <person name="He S."/>
        </authorList>
    </citation>
    <scope>NUCLEOTIDE SEQUENCE [LARGE SCALE GENOMIC DNA]</scope>
    <source>
        <strain evidence="1 2">2R12</strain>
    </source>
</reference>
<dbReference type="RefSeq" id="WP_211973017.1">
    <property type="nucleotide sequence ID" value="NZ_CBFHAM010000130.1"/>
</dbReference>
<sequence>MRDYKKLEVWRKAHLMTTFVYREVVVQLPKDEMFALISQMKRAAYSVPLNIVEGCGRTTEKDFTRFLDHALGSVHEVEYCALLAFDLKFLNEQIYADLNKKVNEVKAMLIAFIKTLRMS</sequence>
<name>A0ABS5J0F7_9BACT</name>
<dbReference type="SUPFAM" id="SSF158446">
    <property type="entry name" value="IVS-encoded protein-like"/>
    <property type="match status" value="1"/>
</dbReference>
<proteinExistence type="predicted"/>
<dbReference type="InterPro" id="IPR012657">
    <property type="entry name" value="23S_rRNA-intervening_sequence"/>
</dbReference>
<dbReference type="NCBIfam" id="TIGR02436">
    <property type="entry name" value="four helix bundle protein"/>
    <property type="match status" value="1"/>
</dbReference>
<dbReference type="InterPro" id="IPR036583">
    <property type="entry name" value="23S_rRNA_IVS_sf"/>
</dbReference>
<keyword evidence="2" id="KW-1185">Reference proteome</keyword>
<dbReference type="PANTHER" id="PTHR38471">
    <property type="entry name" value="FOUR HELIX BUNDLE PROTEIN"/>
    <property type="match status" value="1"/>
</dbReference>
<dbReference type="EMBL" id="JAGTXB010000004">
    <property type="protein sequence ID" value="MBS0027912.1"/>
    <property type="molecule type" value="Genomic_DNA"/>
</dbReference>
<dbReference type="Proteomes" id="UP000676386">
    <property type="component" value="Unassembled WGS sequence"/>
</dbReference>
<accession>A0ABS5J0F7</accession>
<dbReference type="CDD" id="cd16377">
    <property type="entry name" value="23S_rRNA_IVP_like"/>
    <property type="match status" value="1"/>
</dbReference>
<gene>
    <name evidence="1" type="ORF">KE626_11400</name>
</gene>
<dbReference type="Pfam" id="PF05635">
    <property type="entry name" value="23S_rRNA_IVP"/>
    <property type="match status" value="1"/>
</dbReference>
<dbReference type="Gene3D" id="1.20.1440.60">
    <property type="entry name" value="23S rRNA-intervening sequence"/>
    <property type="match status" value="1"/>
</dbReference>
<evidence type="ECO:0000313" key="1">
    <source>
        <dbReference type="EMBL" id="MBS0027912.1"/>
    </source>
</evidence>
<protein>
    <submittedName>
        <fullName evidence="1">Four helix bundle protein</fullName>
    </submittedName>
</protein>
<comment type="caution">
    <text evidence="1">The sequence shown here is derived from an EMBL/GenBank/DDBJ whole genome shotgun (WGS) entry which is preliminary data.</text>
</comment>